<reference evidence="2" key="3">
    <citation type="submission" date="2022-01" db="UniProtKB">
        <authorList>
            <consortium name="EnsemblPlants"/>
        </authorList>
    </citation>
    <scope>IDENTIFICATION</scope>
    <source>
        <strain evidence="2">subsp. vulgare</strain>
    </source>
</reference>
<dbReference type="Gramene" id="HORVU.MOREX.r2.3HG0227110.1">
    <property type="protein sequence ID" value="HORVU.MOREX.r2.3HG0227110.1"/>
    <property type="gene ID" value="HORVU.MOREX.r2.3HG0227110"/>
</dbReference>
<reference evidence="2" key="2">
    <citation type="submission" date="2020-10" db="EMBL/GenBank/DDBJ databases">
        <authorList>
            <person name="Scholz U."/>
            <person name="Mascher M."/>
            <person name="Fiebig A."/>
        </authorList>
    </citation>
    <scope>NUCLEOTIDE SEQUENCE [LARGE SCALE GENOMIC DNA]</scope>
    <source>
        <strain evidence="2">cv. Morex</strain>
    </source>
</reference>
<dbReference type="Gramene" id="HORVU.MOREX.r3.3HG0274030.1">
    <property type="protein sequence ID" value="HORVU.MOREX.r3.3HG0274030.1"/>
    <property type="gene ID" value="HORVU.MOREX.r3.3HG0274030"/>
</dbReference>
<dbReference type="Pfam" id="PF10536">
    <property type="entry name" value="PMD"/>
    <property type="match status" value="1"/>
</dbReference>
<evidence type="ECO:0000313" key="2">
    <source>
        <dbReference type="EnsemblPlants" id="HORVU.MOREX.r3.3HG0274030.1"/>
    </source>
</evidence>
<evidence type="ECO:0000313" key="3">
    <source>
        <dbReference type="Proteomes" id="UP000011116"/>
    </source>
</evidence>
<evidence type="ECO:0000259" key="1">
    <source>
        <dbReference type="Pfam" id="PF10536"/>
    </source>
</evidence>
<name>A0A8I6WS75_HORVV</name>
<dbReference type="EnsemblPlants" id="HORVU.MOREX.r3.3HG0274030.1">
    <property type="protein sequence ID" value="HORVU.MOREX.r3.3HG0274030.1"/>
    <property type="gene ID" value="HORVU.MOREX.r3.3HG0274030"/>
</dbReference>
<protein>
    <recommendedName>
        <fullName evidence="1">Aminotransferase-like plant mobile domain-containing protein</fullName>
    </recommendedName>
</protein>
<dbReference type="AlphaFoldDB" id="A0A8I6WS75"/>
<dbReference type="Proteomes" id="UP000011116">
    <property type="component" value="Chromosome 3H"/>
</dbReference>
<accession>A0A8I6WS75</accession>
<dbReference type="PANTHER" id="PTHR46033:SF8">
    <property type="entry name" value="PROTEIN MAINTENANCE OF MERISTEMS-LIKE"/>
    <property type="match status" value="1"/>
</dbReference>
<proteinExistence type="predicted"/>
<dbReference type="PANTHER" id="PTHR46033">
    <property type="entry name" value="PROTEIN MAIN-LIKE 2"/>
    <property type="match status" value="1"/>
</dbReference>
<keyword evidence="3" id="KW-1185">Reference proteome</keyword>
<sequence>MCTRDSNIWRSRCPMICFYAVEYHFVDHVATQFGKRQGIPTEETRSVITNLHRFSRRNNQDISDWSAKHHHWIAMWNHRETLFESDNSPHNDLAYQKYLVWYGEHYRLKLKPGWTREEWSELV</sequence>
<dbReference type="InterPro" id="IPR019557">
    <property type="entry name" value="AminoTfrase-like_pln_mobile"/>
</dbReference>
<feature type="domain" description="Aminotransferase-like plant mobile" evidence="1">
    <location>
        <begin position="6"/>
        <end position="102"/>
    </location>
</feature>
<dbReference type="InterPro" id="IPR044824">
    <property type="entry name" value="MAIN-like"/>
</dbReference>
<organism evidence="2 3">
    <name type="scientific">Hordeum vulgare subsp. vulgare</name>
    <name type="common">Domesticated barley</name>
    <dbReference type="NCBI Taxonomy" id="112509"/>
    <lineage>
        <taxon>Eukaryota</taxon>
        <taxon>Viridiplantae</taxon>
        <taxon>Streptophyta</taxon>
        <taxon>Embryophyta</taxon>
        <taxon>Tracheophyta</taxon>
        <taxon>Spermatophyta</taxon>
        <taxon>Magnoliopsida</taxon>
        <taxon>Liliopsida</taxon>
        <taxon>Poales</taxon>
        <taxon>Poaceae</taxon>
        <taxon>BOP clade</taxon>
        <taxon>Pooideae</taxon>
        <taxon>Triticodae</taxon>
        <taxon>Triticeae</taxon>
        <taxon>Hordeinae</taxon>
        <taxon>Hordeum</taxon>
    </lineage>
</organism>
<dbReference type="GO" id="GO:0010073">
    <property type="term" value="P:meristem maintenance"/>
    <property type="evidence" value="ECO:0007669"/>
    <property type="project" value="InterPro"/>
</dbReference>
<reference evidence="3" key="1">
    <citation type="journal article" date="2012" name="Nature">
        <title>A physical, genetic and functional sequence assembly of the barley genome.</title>
        <authorList>
            <consortium name="The International Barley Genome Sequencing Consortium"/>
            <person name="Mayer K.F."/>
            <person name="Waugh R."/>
            <person name="Brown J.W."/>
            <person name="Schulman A."/>
            <person name="Langridge P."/>
            <person name="Platzer M."/>
            <person name="Fincher G.B."/>
            <person name="Muehlbauer G.J."/>
            <person name="Sato K."/>
            <person name="Close T.J."/>
            <person name="Wise R.P."/>
            <person name="Stein N."/>
        </authorList>
    </citation>
    <scope>NUCLEOTIDE SEQUENCE [LARGE SCALE GENOMIC DNA]</scope>
    <source>
        <strain evidence="3">cv. Morex</strain>
    </source>
</reference>